<dbReference type="PANTHER" id="PTHR42910:SF1">
    <property type="entry name" value="MAJOR FACILITATOR SUPERFAMILY (MFS) PROFILE DOMAIN-CONTAINING PROTEIN"/>
    <property type="match status" value="1"/>
</dbReference>
<feature type="compositionally biased region" description="Polar residues" evidence="2">
    <location>
        <begin position="1"/>
        <end position="15"/>
    </location>
</feature>
<dbReference type="CDD" id="cd17324">
    <property type="entry name" value="MFS_NepI_like"/>
    <property type="match status" value="1"/>
</dbReference>
<feature type="transmembrane region" description="Helical" evidence="3">
    <location>
        <begin position="178"/>
        <end position="195"/>
    </location>
</feature>
<feature type="transmembrane region" description="Helical" evidence="3">
    <location>
        <begin position="346"/>
        <end position="365"/>
    </location>
</feature>
<feature type="transmembrane region" description="Helical" evidence="3">
    <location>
        <begin position="236"/>
        <end position="256"/>
    </location>
</feature>
<comment type="subcellular location">
    <subcellularLocation>
        <location evidence="1">Membrane</location>
        <topology evidence="1">Multi-pass membrane protein</topology>
    </subcellularLocation>
</comment>
<dbReference type="InterPro" id="IPR036259">
    <property type="entry name" value="MFS_trans_sf"/>
</dbReference>
<dbReference type="Gene3D" id="1.20.1250.20">
    <property type="entry name" value="MFS general substrate transporter like domains"/>
    <property type="match status" value="2"/>
</dbReference>
<reference evidence="5 6" key="1">
    <citation type="submission" date="2018-02" db="EMBL/GenBank/DDBJ databases">
        <title>Genome sequence of the basidiomycete white-rot fungus Phlebia centrifuga.</title>
        <authorList>
            <person name="Granchi Z."/>
            <person name="Peng M."/>
            <person name="de Vries R.P."/>
            <person name="Hilden K."/>
            <person name="Makela M.R."/>
            <person name="Grigoriev I."/>
            <person name="Riley R."/>
        </authorList>
    </citation>
    <scope>NUCLEOTIDE SEQUENCE [LARGE SCALE GENOMIC DNA]</scope>
    <source>
        <strain evidence="5 6">FBCC195</strain>
    </source>
</reference>
<dbReference type="EMBL" id="MLYV02000707">
    <property type="protein sequence ID" value="PSR79180.1"/>
    <property type="molecule type" value="Genomic_DNA"/>
</dbReference>
<evidence type="ECO:0000313" key="6">
    <source>
        <dbReference type="Proteomes" id="UP000186601"/>
    </source>
</evidence>
<feature type="transmembrane region" description="Helical" evidence="3">
    <location>
        <begin position="409"/>
        <end position="432"/>
    </location>
</feature>
<accession>A0A2R6NXG1</accession>
<evidence type="ECO:0000256" key="3">
    <source>
        <dbReference type="SAM" id="Phobius"/>
    </source>
</evidence>
<feature type="transmembrane region" description="Helical" evidence="3">
    <location>
        <begin position="317"/>
        <end position="339"/>
    </location>
</feature>
<evidence type="ECO:0000256" key="2">
    <source>
        <dbReference type="SAM" id="MobiDB-lite"/>
    </source>
</evidence>
<feature type="domain" description="Major facilitator superfamily (MFS) profile" evidence="4">
    <location>
        <begin position="81"/>
        <end position="464"/>
    </location>
</feature>
<gene>
    <name evidence="5" type="ORF">PHLCEN_2v7151</name>
</gene>
<feature type="transmembrane region" description="Helical" evidence="3">
    <location>
        <begin position="284"/>
        <end position="311"/>
    </location>
</feature>
<comment type="caution">
    <text evidence="5">The sequence shown here is derived from an EMBL/GenBank/DDBJ whole genome shotgun (WGS) entry which is preliminary data.</text>
</comment>
<feature type="transmembrane region" description="Helical" evidence="3">
    <location>
        <begin position="438"/>
        <end position="458"/>
    </location>
</feature>
<keyword evidence="6" id="KW-1185">Reference proteome</keyword>
<feature type="transmembrane region" description="Helical" evidence="3">
    <location>
        <begin position="207"/>
        <end position="230"/>
    </location>
</feature>
<name>A0A2R6NXG1_9APHY</name>
<evidence type="ECO:0000313" key="5">
    <source>
        <dbReference type="EMBL" id="PSR79180.1"/>
    </source>
</evidence>
<dbReference type="SUPFAM" id="SSF103473">
    <property type="entry name" value="MFS general substrate transporter"/>
    <property type="match status" value="1"/>
</dbReference>
<dbReference type="Proteomes" id="UP000186601">
    <property type="component" value="Unassembled WGS sequence"/>
</dbReference>
<keyword evidence="3" id="KW-0472">Membrane</keyword>
<protein>
    <recommendedName>
        <fullName evidence="4">Major facilitator superfamily (MFS) profile domain-containing protein</fullName>
    </recommendedName>
</protein>
<feature type="region of interest" description="Disordered" evidence="2">
    <location>
        <begin position="1"/>
        <end position="52"/>
    </location>
</feature>
<feature type="transmembrane region" description="Helical" evidence="3">
    <location>
        <begin position="371"/>
        <end position="388"/>
    </location>
</feature>
<feature type="transmembrane region" description="Helical" evidence="3">
    <location>
        <begin position="149"/>
        <end position="172"/>
    </location>
</feature>
<proteinExistence type="predicted"/>
<dbReference type="Pfam" id="PF07690">
    <property type="entry name" value="MFS_1"/>
    <property type="match status" value="1"/>
</dbReference>
<dbReference type="GO" id="GO:0022857">
    <property type="term" value="F:transmembrane transporter activity"/>
    <property type="evidence" value="ECO:0007669"/>
    <property type="project" value="InterPro"/>
</dbReference>
<dbReference type="PROSITE" id="PS50850">
    <property type="entry name" value="MFS"/>
    <property type="match status" value="1"/>
</dbReference>
<evidence type="ECO:0000256" key="1">
    <source>
        <dbReference type="ARBA" id="ARBA00004141"/>
    </source>
</evidence>
<sequence length="535" mass="58324">MSHPNDLTTNETPLTDNHDNDHPHANVPQRGKRSGTMSSDTATLDEPAVPKNKPTATTDLYFIPIPRYLRYNPDSPPHFGLYLNILFGLASTFLVANLYYCQPLLIQLSVTFNVTYDEVSRIPTLVQAGYATGLLLLSPLGDLVRRRPLILLLAFLAAALTIGLPLTSSIIVFEVLSFFIGAMSVVPQILMPFAADLAPPERRASALSIVLAGLLLGVLIARVLAGIIANFASWRIVYWLAFGLQTGILGLLYFMLPDFPAKNEHMTYGGILYSMAKFTVTEPLLIQSVLVNMASMACFTNFWVTLTFLLGGPPYNYSTLVIGLFGLVGMVGVAMAPVVGRIIDRVIPWLATVIATFGSLIFYSIQTGAGGINIAAVIIACFGIDVFRQTQQVSLTTAVFGLDANARSRLNAVLIISIFIGQIMGTSVGTAVFNSHGWRPAAALSVGWQGFCLLILFLRGPHCSRYTWFGYQGGFEMRKKRLQSPAQEETGNESEKIEVDAMQSKESEKPVIEDVPRVSGEKGVVEKKEQMSAEC</sequence>
<dbReference type="InterPro" id="IPR011701">
    <property type="entry name" value="MFS"/>
</dbReference>
<dbReference type="OrthoDB" id="2105912at2759"/>
<dbReference type="InterPro" id="IPR020846">
    <property type="entry name" value="MFS_dom"/>
</dbReference>
<evidence type="ECO:0000259" key="4">
    <source>
        <dbReference type="PROSITE" id="PS50850"/>
    </source>
</evidence>
<dbReference type="GO" id="GO:0016020">
    <property type="term" value="C:membrane"/>
    <property type="evidence" value="ECO:0007669"/>
    <property type="project" value="UniProtKB-SubCell"/>
</dbReference>
<organism evidence="5 6">
    <name type="scientific">Hermanssonia centrifuga</name>
    <dbReference type="NCBI Taxonomy" id="98765"/>
    <lineage>
        <taxon>Eukaryota</taxon>
        <taxon>Fungi</taxon>
        <taxon>Dikarya</taxon>
        <taxon>Basidiomycota</taxon>
        <taxon>Agaricomycotina</taxon>
        <taxon>Agaricomycetes</taxon>
        <taxon>Polyporales</taxon>
        <taxon>Meruliaceae</taxon>
        <taxon>Hermanssonia</taxon>
    </lineage>
</organism>
<dbReference type="AlphaFoldDB" id="A0A2R6NXG1"/>
<feature type="transmembrane region" description="Helical" evidence="3">
    <location>
        <begin position="79"/>
        <end position="100"/>
    </location>
</feature>
<feature type="region of interest" description="Disordered" evidence="2">
    <location>
        <begin position="482"/>
        <end position="535"/>
    </location>
</feature>
<feature type="compositionally biased region" description="Basic and acidic residues" evidence="2">
    <location>
        <begin position="493"/>
        <end position="535"/>
    </location>
</feature>
<keyword evidence="3" id="KW-0812">Transmembrane</keyword>
<dbReference type="PANTHER" id="PTHR42910">
    <property type="entry name" value="TRANSPORTER SCO4007-RELATED"/>
    <property type="match status" value="1"/>
</dbReference>
<keyword evidence="3" id="KW-1133">Transmembrane helix</keyword>